<keyword evidence="1" id="KW-0472">Membrane</keyword>
<dbReference type="EMBL" id="CDGG01000001">
    <property type="protein sequence ID" value="CEI82281.1"/>
    <property type="molecule type" value="Genomic_DNA"/>
</dbReference>
<organism evidence="2 3">
    <name type="scientific">Oceanobacillus oncorhynchi</name>
    <dbReference type="NCBI Taxonomy" id="545501"/>
    <lineage>
        <taxon>Bacteria</taxon>
        <taxon>Bacillati</taxon>
        <taxon>Bacillota</taxon>
        <taxon>Bacilli</taxon>
        <taxon>Bacillales</taxon>
        <taxon>Bacillaceae</taxon>
        <taxon>Oceanobacillus</taxon>
    </lineage>
</organism>
<dbReference type="Proteomes" id="UP000040453">
    <property type="component" value="Unassembled WGS sequence"/>
</dbReference>
<gene>
    <name evidence="2" type="ORF">BN997_02141</name>
</gene>
<dbReference type="AlphaFoldDB" id="A0A0A1MTM1"/>
<evidence type="ECO:0000313" key="3">
    <source>
        <dbReference type="Proteomes" id="UP000040453"/>
    </source>
</evidence>
<protein>
    <recommendedName>
        <fullName evidence="4">Major Facilitator Superfamily protein</fullName>
    </recommendedName>
</protein>
<feature type="transmembrane region" description="Helical" evidence="1">
    <location>
        <begin position="45"/>
        <end position="66"/>
    </location>
</feature>
<dbReference type="STRING" id="545501.BN997_02141"/>
<accession>A0A0A1MTM1</accession>
<proteinExistence type="predicted"/>
<keyword evidence="1" id="KW-1133">Transmembrane helix</keyword>
<keyword evidence="3" id="KW-1185">Reference proteome</keyword>
<reference evidence="2 3" key="1">
    <citation type="submission" date="2014-11" db="EMBL/GenBank/DDBJ databases">
        <authorList>
            <person name="Urmite Genomes Urmite Genomes"/>
        </authorList>
    </citation>
    <scope>NUCLEOTIDE SEQUENCE [LARGE SCALE GENOMIC DNA]</scope>
    <source>
        <strain evidence="2 3">Oc5</strain>
    </source>
</reference>
<evidence type="ECO:0008006" key="4">
    <source>
        <dbReference type="Google" id="ProtNLM"/>
    </source>
</evidence>
<dbReference type="InterPro" id="IPR036259">
    <property type="entry name" value="MFS_trans_sf"/>
</dbReference>
<keyword evidence="1" id="KW-0812">Transmembrane</keyword>
<evidence type="ECO:0000313" key="2">
    <source>
        <dbReference type="EMBL" id="CEI82281.1"/>
    </source>
</evidence>
<evidence type="ECO:0000256" key="1">
    <source>
        <dbReference type="SAM" id="Phobius"/>
    </source>
</evidence>
<sequence>MAGDAAAKTNPVKMMTLHTVAVDLGAAIGPLLSFIIIDLNGISAVFYLSSMVMLFVGGAWGVFHFFGKKKDNYLA</sequence>
<feature type="transmembrane region" description="Helical" evidence="1">
    <location>
        <begin position="20"/>
        <end position="39"/>
    </location>
</feature>
<dbReference type="Gene3D" id="1.20.1250.20">
    <property type="entry name" value="MFS general substrate transporter like domains"/>
    <property type="match status" value="1"/>
</dbReference>
<name>A0A0A1MTM1_9BACI</name>
<dbReference type="SUPFAM" id="SSF103473">
    <property type="entry name" value="MFS general substrate transporter"/>
    <property type="match status" value="1"/>
</dbReference>